<organism evidence="2 3">
    <name type="scientific">Pseudomonas fluorescens LMG 5329</name>
    <dbReference type="NCBI Taxonomy" id="1324332"/>
    <lineage>
        <taxon>Bacteria</taxon>
        <taxon>Pseudomonadati</taxon>
        <taxon>Pseudomonadota</taxon>
        <taxon>Gammaproteobacteria</taxon>
        <taxon>Pseudomonadales</taxon>
        <taxon>Pseudomonadaceae</taxon>
        <taxon>Pseudomonas</taxon>
    </lineage>
</organism>
<proteinExistence type="predicted"/>
<sequence>MRSPLIAATLGLLLLADVAQAQTLVATSNIIVRASGRTIDFTSDTTTSIRDSKVVREAHDDAASFVATNGEIRGARLEAAFDTLRTRLPEARDASDQTLAEAILAL</sequence>
<dbReference type="EMBL" id="ASGY01000243">
    <property type="protein sequence ID" value="KGE64327.1"/>
    <property type="molecule type" value="Genomic_DNA"/>
</dbReference>
<accession>A0A0A1YV41</accession>
<dbReference type="RefSeq" id="WP_034110655.1">
    <property type="nucleotide sequence ID" value="NZ_ASGY01000243.1"/>
</dbReference>
<dbReference type="Pfam" id="PF09498">
    <property type="entry name" value="DUF2388"/>
    <property type="match status" value="1"/>
</dbReference>
<gene>
    <name evidence="2" type="ORF">K814_0130165</name>
</gene>
<feature type="signal peptide" evidence="1">
    <location>
        <begin position="1"/>
        <end position="21"/>
    </location>
</feature>
<dbReference type="AlphaFoldDB" id="A0A0A1YV41"/>
<evidence type="ECO:0000256" key="1">
    <source>
        <dbReference type="SAM" id="SignalP"/>
    </source>
</evidence>
<dbReference type="NCBIfam" id="TIGR02448">
    <property type="entry name" value="conserverd hypothetical protein"/>
    <property type="match status" value="1"/>
</dbReference>
<evidence type="ECO:0008006" key="4">
    <source>
        <dbReference type="Google" id="ProtNLM"/>
    </source>
</evidence>
<dbReference type="InterPro" id="IPR012661">
    <property type="entry name" value="CHP02448"/>
</dbReference>
<feature type="chain" id="PRO_5001996170" description="DUF2388 domain-containing protein" evidence="1">
    <location>
        <begin position="22"/>
        <end position="106"/>
    </location>
</feature>
<evidence type="ECO:0000313" key="3">
    <source>
        <dbReference type="Proteomes" id="UP000030060"/>
    </source>
</evidence>
<comment type="caution">
    <text evidence="2">The sequence shown here is derived from an EMBL/GenBank/DDBJ whole genome shotgun (WGS) entry which is preliminary data.</text>
</comment>
<dbReference type="GeneID" id="99719157"/>
<name>A0A0A1YV41_PSEFL</name>
<reference evidence="2 3" key="1">
    <citation type="journal article" date="2013" name="Genome Announc.">
        <title>Draft Genome Sequence of Pseudomonas fluorescens LMG 5329, a White Line-Inducing Principle-Producing Bioindicator for the Mushroom Pathogen Pseudomonas tolaasii.</title>
        <authorList>
            <person name="Ghequire M.G."/>
            <person name="Rokni-Zadeh H."/>
            <person name="Zarrineh P."/>
            <person name="De Mot R."/>
        </authorList>
    </citation>
    <scope>NUCLEOTIDE SEQUENCE [LARGE SCALE GENOMIC DNA]</scope>
    <source>
        <strain evidence="2 3">LMG 5329</strain>
    </source>
</reference>
<evidence type="ECO:0000313" key="2">
    <source>
        <dbReference type="EMBL" id="KGE64327.1"/>
    </source>
</evidence>
<keyword evidence="1" id="KW-0732">Signal</keyword>
<dbReference type="OrthoDB" id="7022011at2"/>
<dbReference type="Proteomes" id="UP000030060">
    <property type="component" value="Unassembled WGS sequence"/>
</dbReference>
<protein>
    <recommendedName>
        <fullName evidence="4">DUF2388 domain-containing protein</fullName>
    </recommendedName>
</protein>